<keyword evidence="3" id="KW-1185">Reference proteome</keyword>
<accession>A0ABQ0JXA6</accession>
<reference evidence="3" key="1">
    <citation type="journal article" date="2015" name="Genome Announc.">
        <title>Draft Genome Sequence of an Anaerobic Ammonium-Oxidizing Bacterium, "Candidatus Brocadia sinica".</title>
        <authorList>
            <person name="Oshiki M."/>
            <person name="Shinyako-Hata K."/>
            <person name="Satoh H."/>
            <person name="Okabe S."/>
        </authorList>
    </citation>
    <scope>NUCLEOTIDE SEQUENCE [LARGE SCALE GENOMIC DNA]</scope>
    <source>
        <strain evidence="3">JPN1</strain>
    </source>
</reference>
<dbReference type="Pfam" id="PF20797">
    <property type="entry name" value="HepT-like_2"/>
    <property type="match status" value="1"/>
</dbReference>
<gene>
    <name evidence="2" type="ORF">BROSI_A1874</name>
</gene>
<dbReference type="RefSeq" id="WP_052563411.1">
    <property type="nucleotide sequence ID" value="NZ_BAFN01000001.1"/>
</dbReference>
<proteinExistence type="predicted"/>
<protein>
    <recommendedName>
        <fullName evidence="1">HepT-like domain-containing protein</fullName>
    </recommendedName>
</protein>
<organism evidence="2 3">
    <name type="scientific">Candidatus Brocadia sinica JPN1</name>
    <dbReference type="NCBI Taxonomy" id="1197129"/>
    <lineage>
        <taxon>Bacteria</taxon>
        <taxon>Pseudomonadati</taxon>
        <taxon>Planctomycetota</taxon>
        <taxon>Candidatus Brocadiia</taxon>
        <taxon>Candidatus Brocadiales</taxon>
        <taxon>Candidatus Brocadiaceae</taxon>
        <taxon>Candidatus Brocadia</taxon>
    </lineage>
</organism>
<comment type="caution">
    <text evidence="2">The sequence shown here is derived from an EMBL/GenBank/DDBJ whole genome shotgun (WGS) entry which is preliminary data.</text>
</comment>
<dbReference type="Proteomes" id="UP000032309">
    <property type="component" value="Unassembled WGS sequence"/>
</dbReference>
<feature type="domain" description="HepT-like" evidence="1">
    <location>
        <begin position="1"/>
        <end position="68"/>
    </location>
</feature>
<evidence type="ECO:0000313" key="2">
    <source>
        <dbReference type="EMBL" id="GAN33354.1"/>
    </source>
</evidence>
<evidence type="ECO:0000259" key="1">
    <source>
        <dbReference type="Pfam" id="PF20797"/>
    </source>
</evidence>
<name>A0ABQ0JXA6_9BACT</name>
<dbReference type="InterPro" id="IPR048769">
    <property type="entry name" value="HepT-like_dom"/>
</dbReference>
<evidence type="ECO:0000313" key="3">
    <source>
        <dbReference type="Proteomes" id="UP000032309"/>
    </source>
</evidence>
<sequence>MYMAIPGIRPKLLSQESYRILNELRGFRHIFRHAYDYELDPERVDSLKQKIAVKWDYIKKDMHSFMSFLQDVLRD</sequence>
<dbReference type="EMBL" id="BAFN01000001">
    <property type="protein sequence ID" value="GAN33354.1"/>
    <property type="molecule type" value="Genomic_DNA"/>
</dbReference>